<dbReference type="InterPro" id="IPR011611">
    <property type="entry name" value="PfkB_dom"/>
</dbReference>
<dbReference type="EMBL" id="BLAU01000001">
    <property type="protein sequence ID" value="GET20341.1"/>
    <property type="molecule type" value="Genomic_DNA"/>
</dbReference>
<dbReference type="InterPro" id="IPR052700">
    <property type="entry name" value="Carb_kinase_PfkB-like"/>
</dbReference>
<evidence type="ECO:0000256" key="2">
    <source>
        <dbReference type="ARBA" id="ARBA00022679"/>
    </source>
</evidence>
<dbReference type="SUPFAM" id="SSF53613">
    <property type="entry name" value="Ribokinase-like"/>
    <property type="match status" value="1"/>
</dbReference>
<keyword evidence="3 6" id="KW-0418">Kinase</keyword>
<proteinExistence type="inferred from homology"/>
<keyword evidence="8" id="KW-1185">Reference proteome</keyword>
<dbReference type="GO" id="GO:0016301">
    <property type="term" value="F:kinase activity"/>
    <property type="evidence" value="ECO:0007669"/>
    <property type="project" value="UniProtKB-KW"/>
</dbReference>
<evidence type="ECO:0000256" key="1">
    <source>
        <dbReference type="ARBA" id="ARBA00010688"/>
    </source>
</evidence>
<dbReference type="Proteomes" id="UP000396862">
    <property type="component" value="Unassembled WGS sequence"/>
</dbReference>
<dbReference type="Pfam" id="PF00294">
    <property type="entry name" value="PfkB"/>
    <property type="match status" value="1"/>
</dbReference>
<dbReference type="CDD" id="cd01168">
    <property type="entry name" value="adenosine_kinase"/>
    <property type="match status" value="1"/>
</dbReference>
<dbReference type="InterPro" id="IPR029056">
    <property type="entry name" value="Ribokinase-like"/>
</dbReference>
<dbReference type="InterPro" id="IPR002173">
    <property type="entry name" value="Carboh/pur_kinase_PfkB_CS"/>
</dbReference>
<feature type="domain" description="Carbohydrate kinase PfkB" evidence="4">
    <location>
        <begin position="51"/>
        <end position="317"/>
    </location>
</feature>
<comment type="similarity">
    <text evidence="1">Belongs to the carbohydrate kinase PfkB family.</text>
</comment>
<dbReference type="Proteomes" id="UP000240621">
    <property type="component" value="Unassembled WGS sequence"/>
</dbReference>
<dbReference type="OrthoDB" id="9813569at2"/>
<evidence type="ECO:0000259" key="4">
    <source>
        <dbReference type="Pfam" id="PF00294"/>
    </source>
</evidence>
<accession>A0A2P8CL77</accession>
<reference evidence="5 8" key="2">
    <citation type="submission" date="2019-10" db="EMBL/GenBank/DDBJ databases">
        <title>Prolixibacter strains distinguished by the presence of nitrate reductase genes were adept at nitrate-dependent anaerobic corrosion of metallic iron and carbon steel.</title>
        <authorList>
            <person name="Iino T."/>
            <person name="Shono N."/>
            <person name="Ito K."/>
            <person name="Nakamura R."/>
            <person name="Sueoka K."/>
            <person name="Harayama S."/>
            <person name="Ohkuma M."/>
        </authorList>
    </citation>
    <scope>NUCLEOTIDE SEQUENCE [LARGE SCALE GENOMIC DNA]</scope>
    <source>
        <strain evidence="5 8">MIC1-1</strain>
    </source>
</reference>
<name>A0A2P8CL77_9BACT</name>
<dbReference type="RefSeq" id="WP_106540736.1">
    <property type="nucleotide sequence ID" value="NZ_BLAU01000001.1"/>
</dbReference>
<sequence length="329" mass="35232">MHNVDYPKILGIGNALVDIMTLLSDESTLQEFGLPKGSMTLVGRELSEKMQEKTNGFEKKITTGGSVANAMNGVANLGVPCGFVGSVAEDDMGRFFESKLEENRIEPFLKKMDTRTGRAVALITPDGERTFGTYLGAAVDMGADDVDPKVFEGFDYFLIEGYLVQNYALILEAARKAKTAGLKVALDLASYNVVEANLEVLNDLVDNYVDILFANEEEAKAFTDKEPEEALDAIASRCDIAVVKVGSKGAFIKQGTSKWHIPAKGNKVVDTTGAGDFFAAGMLAGISKGYELEKAGRLGALLAGRIIGVVGAQLDAEAWNEIKAAEAQL</sequence>
<dbReference type="PANTHER" id="PTHR43320:SF3">
    <property type="entry name" value="CARBOHYDRATE KINASE PFKB DOMAIN-CONTAINING PROTEIN"/>
    <property type="match status" value="1"/>
</dbReference>
<evidence type="ECO:0000313" key="8">
    <source>
        <dbReference type="Proteomes" id="UP000396862"/>
    </source>
</evidence>
<dbReference type="EMBL" id="PYGC01000001">
    <property type="protein sequence ID" value="PSK85722.1"/>
    <property type="molecule type" value="Genomic_DNA"/>
</dbReference>
<evidence type="ECO:0000313" key="7">
    <source>
        <dbReference type="Proteomes" id="UP000240621"/>
    </source>
</evidence>
<protein>
    <submittedName>
        <fullName evidence="5">Adenosine kinase</fullName>
    </submittedName>
    <submittedName>
        <fullName evidence="6">Sugar/nucleoside kinase (Ribokinase family)</fullName>
    </submittedName>
</protein>
<dbReference type="Gene3D" id="3.40.1190.20">
    <property type="match status" value="1"/>
</dbReference>
<reference evidence="6 7" key="1">
    <citation type="submission" date="2018-03" db="EMBL/GenBank/DDBJ databases">
        <title>Genomic Encyclopedia of Archaeal and Bacterial Type Strains, Phase II (KMG-II): from individual species to whole genera.</title>
        <authorList>
            <person name="Goeker M."/>
        </authorList>
    </citation>
    <scope>NUCLEOTIDE SEQUENCE [LARGE SCALE GENOMIC DNA]</scope>
    <source>
        <strain evidence="6 7">DSM 27267</strain>
    </source>
</reference>
<dbReference type="AlphaFoldDB" id="A0A2P8CL77"/>
<comment type="caution">
    <text evidence="6">The sequence shown here is derived from an EMBL/GenBank/DDBJ whole genome shotgun (WGS) entry which is preliminary data.</text>
</comment>
<organism evidence="6 7">
    <name type="scientific">Prolixibacter denitrificans</name>
    <dbReference type="NCBI Taxonomy" id="1541063"/>
    <lineage>
        <taxon>Bacteria</taxon>
        <taxon>Pseudomonadati</taxon>
        <taxon>Bacteroidota</taxon>
        <taxon>Bacteroidia</taxon>
        <taxon>Marinilabiliales</taxon>
        <taxon>Prolixibacteraceae</taxon>
        <taxon>Prolixibacter</taxon>
    </lineage>
</organism>
<evidence type="ECO:0000313" key="6">
    <source>
        <dbReference type="EMBL" id="PSK85722.1"/>
    </source>
</evidence>
<dbReference type="PROSITE" id="PS00584">
    <property type="entry name" value="PFKB_KINASES_2"/>
    <property type="match status" value="1"/>
</dbReference>
<keyword evidence="2" id="KW-0808">Transferase</keyword>
<dbReference type="PANTHER" id="PTHR43320">
    <property type="entry name" value="SUGAR KINASE"/>
    <property type="match status" value="1"/>
</dbReference>
<evidence type="ECO:0000313" key="5">
    <source>
        <dbReference type="EMBL" id="GET20341.1"/>
    </source>
</evidence>
<evidence type="ECO:0000256" key="3">
    <source>
        <dbReference type="ARBA" id="ARBA00022777"/>
    </source>
</evidence>
<gene>
    <name evidence="6" type="ORF">CLV93_101691</name>
    <name evidence="5" type="ORF">JCM18694_05870</name>
</gene>